<name>A0A8J5XJV5_DIALT</name>
<keyword evidence="2" id="KW-0472">Membrane</keyword>
<protein>
    <recommendedName>
        <fullName evidence="3">Phytase-like domain-containing protein</fullName>
    </recommendedName>
</protein>
<dbReference type="AlphaFoldDB" id="A0A8J5XJV5"/>
<evidence type="ECO:0000313" key="5">
    <source>
        <dbReference type="Proteomes" id="UP000751190"/>
    </source>
</evidence>
<keyword evidence="5" id="KW-1185">Reference proteome</keyword>
<dbReference type="Pfam" id="PF13449">
    <property type="entry name" value="Phytase-like"/>
    <property type="match status" value="1"/>
</dbReference>
<dbReference type="Proteomes" id="UP000751190">
    <property type="component" value="Unassembled WGS sequence"/>
</dbReference>
<feature type="domain" description="Phytase-like" evidence="3">
    <location>
        <begin position="55"/>
        <end position="377"/>
    </location>
</feature>
<evidence type="ECO:0000313" key="4">
    <source>
        <dbReference type="EMBL" id="KAG8469203.1"/>
    </source>
</evidence>
<gene>
    <name evidence="4" type="ORF">KFE25_007721</name>
</gene>
<sequence length="517" mass="54779">MRTNGDADGEALDVEIATQFRGSVLLPVGSRFIDERTRQNATLAELSACRWDISDPSASTVIFLSDMGELWHIDVRIEGGRLVGVSPRRRTPLSRAGAGASSIDSEGLEFAPGSDGSHVLVSTEEHARANTRASFLDVASYALADGEYRASPFEVPEVVRAQVRNNAGFEALAHTADGKYVATANERALKDDDPFVRRLLLLDAAAASGRAPAAPPHALVAMLPYTADGAVSTRLSDDVFGLVEFSEHPFSSDRLLSLERSHSDLTGNVVVLFEVDFAGATDVSCCARLRETRGLHASSARCRLERAGDIDADSWSRGYVNAVRKRAVVRWTRAGLRDVRSGDTHAVPVDNYEGMCLHPRAGPGGERLLLLVNDDNGNHAQIGTQFVLLALRPVAARGDTAGALGAANASDAAHAGWGGPVCHTVADPIEMDGVCGAGCAAMLLIVICALLALVASLARWLCQRGRKDGAARRARRRGAAQELSRVPDEPSDSETAVVVELQPAAVQVARGGVTVTA</sequence>
<dbReference type="InterPro" id="IPR027372">
    <property type="entry name" value="Phytase-like_dom"/>
</dbReference>
<keyword evidence="2" id="KW-1133">Transmembrane helix</keyword>
<evidence type="ECO:0000256" key="2">
    <source>
        <dbReference type="SAM" id="Phobius"/>
    </source>
</evidence>
<comment type="caution">
    <text evidence="4">The sequence shown here is derived from an EMBL/GenBank/DDBJ whole genome shotgun (WGS) entry which is preliminary data.</text>
</comment>
<dbReference type="EMBL" id="JAGTXO010000003">
    <property type="protein sequence ID" value="KAG8469203.1"/>
    <property type="molecule type" value="Genomic_DNA"/>
</dbReference>
<dbReference type="OrthoDB" id="10549016at2759"/>
<feature type="region of interest" description="Disordered" evidence="1">
    <location>
        <begin position="473"/>
        <end position="493"/>
    </location>
</feature>
<feature type="transmembrane region" description="Helical" evidence="2">
    <location>
        <begin position="440"/>
        <end position="462"/>
    </location>
</feature>
<accession>A0A8J5XJV5</accession>
<proteinExistence type="predicted"/>
<evidence type="ECO:0000256" key="1">
    <source>
        <dbReference type="SAM" id="MobiDB-lite"/>
    </source>
</evidence>
<reference evidence="4" key="1">
    <citation type="submission" date="2021-05" db="EMBL/GenBank/DDBJ databases">
        <title>The genome of the haptophyte Pavlova lutheri (Diacronema luteri, Pavlovales) - a model for lipid biosynthesis in eukaryotic algae.</title>
        <authorList>
            <person name="Hulatt C.J."/>
            <person name="Posewitz M.C."/>
        </authorList>
    </citation>
    <scope>NUCLEOTIDE SEQUENCE</scope>
    <source>
        <strain evidence="4">NIVA-4/92</strain>
    </source>
</reference>
<organism evidence="4 5">
    <name type="scientific">Diacronema lutheri</name>
    <name type="common">Unicellular marine alga</name>
    <name type="synonym">Monochrysis lutheri</name>
    <dbReference type="NCBI Taxonomy" id="2081491"/>
    <lineage>
        <taxon>Eukaryota</taxon>
        <taxon>Haptista</taxon>
        <taxon>Haptophyta</taxon>
        <taxon>Pavlovophyceae</taxon>
        <taxon>Pavlovales</taxon>
        <taxon>Pavlovaceae</taxon>
        <taxon>Diacronema</taxon>
    </lineage>
</organism>
<evidence type="ECO:0000259" key="3">
    <source>
        <dbReference type="Pfam" id="PF13449"/>
    </source>
</evidence>
<keyword evidence="2" id="KW-0812">Transmembrane</keyword>